<dbReference type="EC" id="2.3.1.39" evidence="1"/>
<evidence type="ECO:0000259" key="5">
    <source>
        <dbReference type="SMART" id="SM00827"/>
    </source>
</evidence>
<dbReference type="PANTHER" id="PTHR42681:SF1">
    <property type="entry name" value="MALONYL-COA-ACYL CARRIER PROTEIN TRANSACYLASE, MITOCHONDRIAL"/>
    <property type="match status" value="1"/>
</dbReference>
<dbReference type="GO" id="GO:0004314">
    <property type="term" value="F:[acyl-carrier-protein] S-malonyltransferase activity"/>
    <property type="evidence" value="ECO:0007669"/>
    <property type="project" value="UniProtKB-EC"/>
</dbReference>
<dbReference type="EMBL" id="VSSQ01002652">
    <property type="protein sequence ID" value="MPM16656.1"/>
    <property type="molecule type" value="Genomic_DNA"/>
</dbReference>
<evidence type="ECO:0000256" key="1">
    <source>
        <dbReference type="ARBA" id="ARBA00013258"/>
    </source>
</evidence>
<gene>
    <name evidence="6" type="primary">pksC_1</name>
    <name evidence="6" type="ORF">SDC9_63037</name>
</gene>
<dbReference type="PANTHER" id="PTHR42681">
    <property type="entry name" value="MALONYL-COA-ACYL CARRIER PROTEIN TRANSACYLASE, MITOCHONDRIAL"/>
    <property type="match status" value="1"/>
</dbReference>
<keyword evidence="3 6" id="KW-0012">Acyltransferase</keyword>
<dbReference type="Gene3D" id="3.30.70.250">
    <property type="entry name" value="Malonyl-CoA ACP transacylase, ACP-binding"/>
    <property type="match status" value="1"/>
</dbReference>
<evidence type="ECO:0000313" key="6">
    <source>
        <dbReference type="EMBL" id="MPM16656.1"/>
    </source>
</evidence>
<dbReference type="Gene3D" id="3.40.366.10">
    <property type="entry name" value="Malonyl-Coenzyme A Acyl Carrier Protein, domain 2"/>
    <property type="match status" value="1"/>
</dbReference>
<dbReference type="GO" id="GO:0006633">
    <property type="term" value="P:fatty acid biosynthetic process"/>
    <property type="evidence" value="ECO:0007669"/>
    <property type="project" value="TreeGrafter"/>
</dbReference>
<evidence type="ECO:0000256" key="3">
    <source>
        <dbReference type="ARBA" id="ARBA00023315"/>
    </source>
</evidence>
<name>A0A644XKC8_9ZZZZ</name>
<dbReference type="InterPro" id="IPR050858">
    <property type="entry name" value="Mal-CoA-ACP_Trans/PKS_FabD"/>
</dbReference>
<sequence>MDGAVPPGTGGMLSVVGLTLEQVEVVIAAFDNVFIANHLSETQITLGGLLGELEAAKPALEAAGARMAVMLAMKGPSHCPLLNQAAERFAGELAGEIFGEPCGAVYSNALGAPYPKNADYRALLCAQMNMRVRWHDCVESMLAGGVTRFVEIGSGGVLTKMLKRRVGKEISLFSVQDEASMEAFLRAEKEGSA</sequence>
<keyword evidence="2 6" id="KW-0808">Transferase</keyword>
<dbReference type="GO" id="GO:0005829">
    <property type="term" value="C:cytosol"/>
    <property type="evidence" value="ECO:0007669"/>
    <property type="project" value="TreeGrafter"/>
</dbReference>
<protein>
    <recommendedName>
        <fullName evidence="1">[acyl-carrier-protein] S-malonyltransferase</fullName>
        <ecNumber evidence="1">2.3.1.39</ecNumber>
    </recommendedName>
</protein>
<dbReference type="InterPro" id="IPR001227">
    <property type="entry name" value="Ac_transferase_dom_sf"/>
</dbReference>
<comment type="catalytic activity">
    <reaction evidence="4">
        <text>holo-[ACP] + malonyl-CoA = malonyl-[ACP] + CoA</text>
        <dbReference type="Rhea" id="RHEA:41792"/>
        <dbReference type="Rhea" id="RHEA-COMP:9623"/>
        <dbReference type="Rhea" id="RHEA-COMP:9685"/>
        <dbReference type="ChEBI" id="CHEBI:57287"/>
        <dbReference type="ChEBI" id="CHEBI:57384"/>
        <dbReference type="ChEBI" id="CHEBI:64479"/>
        <dbReference type="ChEBI" id="CHEBI:78449"/>
        <dbReference type="EC" id="2.3.1.39"/>
    </reaction>
</comment>
<dbReference type="InterPro" id="IPR016035">
    <property type="entry name" value="Acyl_Trfase/lysoPLipase"/>
</dbReference>
<reference evidence="6" key="1">
    <citation type="submission" date="2019-08" db="EMBL/GenBank/DDBJ databases">
        <authorList>
            <person name="Kucharzyk K."/>
            <person name="Murdoch R.W."/>
            <person name="Higgins S."/>
            <person name="Loffler F."/>
        </authorList>
    </citation>
    <scope>NUCLEOTIDE SEQUENCE</scope>
</reference>
<comment type="caution">
    <text evidence="6">The sequence shown here is derived from an EMBL/GenBank/DDBJ whole genome shotgun (WGS) entry which is preliminary data.</text>
</comment>
<organism evidence="6">
    <name type="scientific">bioreactor metagenome</name>
    <dbReference type="NCBI Taxonomy" id="1076179"/>
    <lineage>
        <taxon>unclassified sequences</taxon>
        <taxon>metagenomes</taxon>
        <taxon>ecological metagenomes</taxon>
    </lineage>
</organism>
<dbReference type="SUPFAM" id="SSF52151">
    <property type="entry name" value="FabD/lysophospholipase-like"/>
    <property type="match status" value="1"/>
</dbReference>
<dbReference type="AlphaFoldDB" id="A0A644XKC8"/>
<feature type="domain" description="Malonyl-CoA:ACP transacylase (MAT)" evidence="5">
    <location>
        <begin position="1"/>
        <end position="188"/>
    </location>
</feature>
<evidence type="ECO:0000256" key="2">
    <source>
        <dbReference type="ARBA" id="ARBA00022679"/>
    </source>
</evidence>
<proteinExistence type="predicted"/>
<evidence type="ECO:0000256" key="4">
    <source>
        <dbReference type="ARBA" id="ARBA00048462"/>
    </source>
</evidence>
<dbReference type="InterPro" id="IPR014043">
    <property type="entry name" value="Acyl_transferase_dom"/>
</dbReference>
<accession>A0A644XKC8</accession>
<dbReference type="SMART" id="SM00827">
    <property type="entry name" value="PKS_AT"/>
    <property type="match status" value="1"/>
</dbReference>